<dbReference type="EC" id="6.1.1.2" evidence="3"/>
<keyword evidence="7 14" id="KW-0648">Protein biosynthesis</keyword>
<dbReference type="Pfam" id="PF00579">
    <property type="entry name" value="tRNA-synt_1b"/>
    <property type="match status" value="1"/>
</dbReference>
<evidence type="ECO:0000256" key="11">
    <source>
        <dbReference type="ARBA" id="ARBA00059972"/>
    </source>
</evidence>
<organism evidence="16 17">
    <name type="scientific">Helobdella robusta</name>
    <name type="common">Californian leech</name>
    <dbReference type="NCBI Taxonomy" id="6412"/>
    <lineage>
        <taxon>Eukaryota</taxon>
        <taxon>Metazoa</taxon>
        <taxon>Spiralia</taxon>
        <taxon>Lophotrochozoa</taxon>
        <taxon>Annelida</taxon>
        <taxon>Clitellata</taxon>
        <taxon>Hirudinea</taxon>
        <taxon>Rhynchobdellida</taxon>
        <taxon>Glossiphoniidae</taxon>
        <taxon>Helobdella</taxon>
    </lineage>
</organism>
<gene>
    <name evidence="16" type="primary">20217507</name>
    <name evidence="15" type="ORF">HELRODRAFT_93491</name>
</gene>
<dbReference type="Gene3D" id="1.10.240.10">
    <property type="entry name" value="Tyrosyl-Transfer RNA Synthetase"/>
    <property type="match status" value="1"/>
</dbReference>
<evidence type="ECO:0000256" key="9">
    <source>
        <dbReference type="ARBA" id="ARBA00030268"/>
    </source>
</evidence>
<proteinExistence type="inferred from homology"/>
<evidence type="ECO:0000256" key="12">
    <source>
        <dbReference type="ARBA" id="ARBA00069760"/>
    </source>
</evidence>
<evidence type="ECO:0000256" key="7">
    <source>
        <dbReference type="ARBA" id="ARBA00022917"/>
    </source>
</evidence>
<reference evidence="16" key="3">
    <citation type="submission" date="2015-06" db="UniProtKB">
        <authorList>
            <consortium name="EnsemblMetazoa"/>
        </authorList>
    </citation>
    <scope>IDENTIFICATION</scope>
</reference>
<evidence type="ECO:0000256" key="2">
    <source>
        <dbReference type="ARBA" id="ARBA00005594"/>
    </source>
</evidence>
<dbReference type="STRING" id="6412.T1G8W0"/>
<dbReference type="GeneID" id="20217507"/>
<dbReference type="HOGENOM" id="CLU_029244_1_1_1"/>
<dbReference type="Gene3D" id="3.40.50.620">
    <property type="entry name" value="HUPs"/>
    <property type="match status" value="1"/>
</dbReference>
<dbReference type="EMBL" id="KB095811">
    <property type="protein sequence ID" value="ESO12829.1"/>
    <property type="molecule type" value="Genomic_DNA"/>
</dbReference>
<comment type="subcellular location">
    <subcellularLocation>
        <location evidence="1">Mitochondrion matrix</location>
    </subcellularLocation>
</comment>
<dbReference type="NCBIfam" id="TIGR00233">
    <property type="entry name" value="trpS"/>
    <property type="match status" value="1"/>
</dbReference>
<dbReference type="GO" id="GO:0070183">
    <property type="term" value="P:mitochondrial tryptophanyl-tRNA aminoacylation"/>
    <property type="evidence" value="ECO:0000318"/>
    <property type="project" value="GO_Central"/>
</dbReference>
<evidence type="ECO:0000256" key="14">
    <source>
        <dbReference type="RuleBase" id="RU363036"/>
    </source>
</evidence>
<dbReference type="InterPro" id="IPR014729">
    <property type="entry name" value="Rossmann-like_a/b/a_fold"/>
</dbReference>
<dbReference type="EMBL" id="AMQM01000246">
    <property type="status" value="NOT_ANNOTATED_CDS"/>
    <property type="molecule type" value="Genomic_DNA"/>
</dbReference>
<dbReference type="InParanoid" id="T1G8W0"/>
<dbReference type="PANTHER" id="PTHR43766:SF1">
    <property type="entry name" value="TRYPTOPHAN--TRNA LIGASE, MITOCHONDRIAL"/>
    <property type="match status" value="1"/>
</dbReference>
<evidence type="ECO:0000256" key="3">
    <source>
        <dbReference type="ARBA" id="ARBA00013161"/>
    </source>
</evidence>
<dbReference type="KEGG" id="hro:HELRODRAFT_93491"/>
<dbReference type="PRINTS" id="PR01039">
    <property type="entry name" value="TRNASYNTHTRP"/>
</dbReference>
<dbReference type="GO" id="GO:0005524">
    <property type="term" value="F:ATP binding"/>
    <property type="evidence" value="ECO:0007669"/>
    <property type="project" value="UniProtKB-KW"/>
</dbReference>
<dbReference type="FunFam" id="3.40.50.620:FF:000082">
    <property type="entry name" value="MSW1p Mitochondrial tryptophanyl-tRNA synthetase"/>
    <property type="match status" value="1"/>
</dbReference>
<evidence type="ECO:0000313" key="15">
    <source>
        <dbReference type="EMBL" id="ESO12829.1"/>
    </source>
</evidence>
<dbReference type="CDD" id="cd00806">
    <property type="entry name" value="TrpRS_core"/>
    <property type="match status" value="1"/>
</dbReference>
<dbReference type="EnsemblMetazoa" id="HelroT93491">
    <property type="protein sequence ID" value="HelroP93491"/>
    <property type="gene ID" value="HelroG93491"/>
</dbReference>
<keyword evidence="6 14" id="KW-0067">ATP-binding</keyword>
<comment type="similarity">
    <text evidence="2 14">Belongs to the class-I aminoacyl-tRNA synthetase family.</text>
</comment>
<sequence length="375" mass="42100">MAGVFGKSYTNQILLKKSCRSFYNIRRTFQIGRNDEMCESRKRVFRPTLMTGIQPTGFPHIGNYLGAIQQSVKLQNSESYDKIFFSIVDLHSITVPQNPTILRQNIINLACSLLACGLDKPQTVLFQQSSVPHHTELAWILGCLATLNKLDHLPQWKEKSPSKEDVSLGLYSYPVLQAADVLIYRATDVPVGDDQIKHMEFARHLARQFNKIYSPVFPIPKQITSQHIRIKSLRDPIRKMSKSEKDSRGRIELFDSPDEIREKLRKAVTDLGTGGMIGYDSQGRPGISNIIDIHAAVEGSTPDQICSECAHLTTVEYKERAAEAIIEMLKPIRARIVHLRNEPQHVVSVLSKGNEIAAQNAAKTCAEVKKLIGLS</sequence>
<name>T1G8W0_HELRO</name>
<keyword evidence="17" id="KW-1185">Reference proteome</keyword>
<dbReference type="PROSITE" id="PS00178">
    <property type="entry name" value="AA_TRNA_LIGASE_I"/>
    <property type="match status" value="1"/>
</dbReference>
<keyword evidence="5 14" id="KW-0547">Nucleotide-binding</keyword>
<comment type="function">
    <text evidence="11">Catalyzes the attachment of tryptophan to tRNA(Trp) in a two-step reaction: tryptophan is first activated by ATP to form Trp-AMP and then transferred to the acceptor end of tRNA(Trp).</text>
</comment>
<evidence type="ECO:0000313" key="17">
    <source>
        <dbReference type="Proteomes" id="UP000015101"/>
    </source>
</evidence>
<dbReference type="OMA" id="GWGQFKP"/>
<keyword evidence="8 14" id="KW-0030">Aminoacyl-tRNA synthetase</keyword>
<dbReference type="InterPro" id="IPR002306">
    <property type="entry name" value="Trp-tRNA-ligase"/>
</dbReference>
<evidence type="ECO:0000313" key="16">
    <source>
        <dbReference type="EnsemblMetazoa" id="HelroP93491"/>
    </source>
</evidence>
<evidence type="ECO:0000256" key="8">
    <source>
        <dbReference type="ARBA" id="ARBA00023146"/>
    </source>
</evidence>
<evidence type="ECO:0000256" key="4">
    <source>
        <dbReference type="ARBA" id="ARBA00022598"/>
    </source>
</evidence>
<dbReference type="eggNOG" id="KOG2713">
    <property type="taxonomic scope" value="Eukaryota"/>
</dbReference>
<dbReference type="GO" id="GO:0005739">
    <property type="term" value="C:mitochondrion"/>
    <property type="evidence" value="ECO:0000318"/>
    <property type="project" value="GO_Central"/>
</dbReference>
<dbReference type="PANTHER" id="PTHR43766">
    <property type="entry name" value="TRYPTOPHAN--TRNA LIGASE, MITOCHONDRIAL"/>
    <property type="match status" value="1"/>
</dbReference>
<dbReference type="GO" id="GO:0004830">
    <property type="term" value="F:tryptophan-tRNA ligase activity"/>
    <property type="evidence" value="ECO:0000318"/>
    <property type="project" value="GO_Central"/>
</dbReference>
<comment type="catalytic activity">
    <reaction evidence="10">
        <text>tRNA(Trp) + L-tryptophan + ATP = L-tryptophyl-tRNA(Trp) + AMP + diphosphate + H(+)</text>
        <dbReference type="Rhea" id="RHEA:24080"/>
        <dbReference type="Rhea" id="RHEA-COMP:9671"/>
        <dbReference type="Rhea" id="RHEA-COMP:9705"/>
        <dbReference type="ChEBI" id="CHEBI:15378"/>
        <dbReference type="ChEBI" id="CHEBI:30616"/>
        <dbReference type="ChEBI" id="CHEBI:33019"/>
        <dbReference type="ChEBI" id="CHEBI:57912"/>
        <dbReference type="ChEBI" id="CHEBI:78442"/>
        <dbReference type="ChEBI" id="CHEBI:78535"/>
        <dbReference type="ChEBI" id="CHEBI:456215"/>
        <dbReference type="EC" id="6.1.1.2"/>
    </reaction>
</comment>
<dbReference type="InterPro" id="IPR001412">
    <property type="entry name" value="aa-tRNA-synth_I_CS"/>
</dbReference>
<reference evidence="15 17" key="2">
    <citation type="journal article" date="2013" name="Nature">
        <title>Insights into bilaterian evolution from three spiralian genomes.</title>
        <authorList>
            <person name="Simakov O."/>
            <person name="Marletaz F."/>
            <person name="Cho S.J."/>
            <person name="Edsinger-Gonzales E."/>
            <person name="Havlak P."/>
            <person name="Hellsten U."/>
            <person name="Kuo D.H."/>
            <person name="Larsson T."/>
            <person name="Lv J."/>
            <person name="Arendt D."/>
            <person name="Savage R."/>
            <person name="Osoegawa K."/>
            <person name="de Jong P."/>
            <person name="Grimwood J."/>
            <person name="Chapman J.A."/>
            <person name="Shapiro H."/>
            <person name="Aerts A."/>
            <person name="Otillar R.P."/>
            <person name="Terry A.Y."/>
            <person name="Boore J.L."/>
            <person name="Grigoriev I.V."/>
            <person name="Lindberg D.R."/>
            <person name="Seaver E.C."/>
            <person name="Weisblat D.A."/>
            <person name="Putnam N.H."/>
            <person name="Rokhsar D.S."/>
        </authorList>
    </citation>
    <scope>NUCLEOTIDE SEQUENCE</scope>
</reference>
<dbReference type="InterPro" id="IPR050203">
    <property type="entry name" value="Trp-tRNA_synthetase"/>
</dbReference>
<dbReference type="FunFam" id="1.10.240.10:FF:000002">
    <property type="entry name" value="Tryptophan--tRNA ligase"/>
    <property type="match status" value="1"/>
</dbReference>
<evidence type="ECO:0000256" key="10">
    <source>
        <dbReference type="ARBA" id="ARBA00049929"/>
    </source>
</evidence>
<reference evidence="17" key="1">
    <citation type="submission" date="2012-12" db="EMBL/GenBank/DDBJ databases">
        <authorList>
            <person name="Hellsten U."/>
            <person name="Grimwood J."/>
            <person name="Chapman J.A."/>
            <person name="Shapiro H."/>
            <person name="Aerts A."/>
            <person name="Otillar R.P."/>
            <person name="Terry A.Y."/>
            <person name="Boore J.L."/>
            <person name="Simakov O."/>
            <person name="Marletaz F."/>
            <person name="Cho S.-J."/>
            <person name="Edsinger-Gonzales E."/>
            <person name="Havlak P."/>
            <person name="Kuo D.-H."/>
            <person name="Larsson T."/>
            <person name="Lv J."/>
            <person name="Arendt D."/>
            <person name="Savage R."/>
            <person name="Osoegawa K."/>
            <person name="de Jong P."/>
            <person name="Lindberg D.R."/>
            <person name="Seaver E.C."/>
            <person name="Weisblat D.A."/>
            <person name="Putnam N.H."/>
            <person name="Grigoriev I.V."/>
            <person name="Rokhsar D.S."/>
        </authorList>
    </citation>
    <scope>NUCLEOTIDE SEQUENCE</scope>
</reference>
<evidence type="ECO:0000256" key="1">
    <source>
        <dbReference type="ARBA" id="ARBA00004305"/>
    </source>
</evidence>
<evidence type="ECO:0000256" key="6">
    <source>
        <dbReference type="ARBA" id="ARBA00022840"/>
    </source>
</evidence>
<evidence type="ECO:0000256" key="5">
    <source>
        <dbReference type="ARBA" id="ARBA00022741"/>
    </source>
</evidence>
<dbReference type="AlphaFoldDB" id="T1G8W0"/>
<dbReference type="OrthoDB" id="15808at2759"/>
<keyword evidence="4 14" id="KW-0436">Ligase</keyword>
<evidence type="ECO:0000256" key="13">
    <source>
        <dbReference type="ARBA" id="ARBA00080951"/>
    </source>
</evidence>
<dbReference type="GO" id="GO:0005759">
    <property type="term" value="C:mitochondrial matrix"/>
    <property type="evidence" value="ECO:0000318"/>
    <property type="project" value="GO_Central"/>
</dbReference>
<dbReference type="CTD" id="20217507"/>
<dbReference type="SUPFAM" id="SSF52374">
    <property type="entry name" value="Nucleotidylyl transferase"/>
    <property type="match status" value="1"/>
</dbReference>
<dbReference type="RefSeq" id="XP_009009549.1">
    <property type="nucleotide sequence ID" value="XM_009011301.1"/>
</dbReference>
<dbReference type="Proteomes" id="UP000015101">
    <property type="component" value="Unassembled WGS sequence"/>
</dbReference>
<dbReference type="InterPro" id="IPR002305">
    <property type="entry name" value="aa-tRNA-synth_Ic"/>
</dbReference>
<protein>
    <recommendedName>
        <fullName evidence="12">Tryptophan--tRNA ligase, mitochondrial</fullName>
        <ecNumber evidence="3">6.1.1.2</ecNumber>
    </recommendedName>
    <alternativeName>
        <fullName evidence="13">(Mt)TrpRS</fullName>
    </alternativeName>
    <alternativeName>
        <fullName evidence="9">Tryptophanyl-tRNA synthetase</fullName>
    </alternativeName>
</protein>
<accession>T1G8W0</accession>